<feature type="compositionally biased region" description="Polar residues" evidence="1">
    <location>
        <begin position="102"/>
        <end position="122"/>
    </location>
</feature>
<sequence length="122" mass="14467">MDLLDFLTHDELVGFFHRKKSEISCMEEPHIFLKQLRDHDLLPEALYKEVIKRKTFRTVPLGILKGFLRKHAGVRMVKEKERSKSKRKVQQRERKVMKTDQALRQSPARINQLRSTRAISAE</sequence>
<evidence type="ECO:0000313" key="4">
    <source>
        <dbReference type="Proteomes" id="UP000824219"/>
    </source>
</evidence>
<dbReference type="AlphaFoldDB" id="A0A9D3NPR7"/>
<proteinExistence type="predicted"/>
<evidence type="ECO:0000313" key="3">
    <source>
        <dbReference type="EMBL" id="KAG7325919.1"/>
    </source>
</evidence>
<reference evidence="3 4" key="1">
    <citation type="submission" date="2021-06" db="EMBL/GenBank/DDBJ databases">
        <title>Chromosome-level genome assembly of the red-tail catfish (Hemibagrus wyckioides).</title>
        <authorList>
            <person name="Shao F."/>
        </authorList>
    </citation>
    <scope>NUCLEOTIDE SEQUENCE [LARGE SCALE GENOMIC DNA]</scope>
    <source>
        <strain evidence="3">EC202008001</strain>
        <tissue evidence="3">Blood</tissue>
    </source>
</reference>
<dbReference type="Pfam" id="PF03172">
    <property type="entry name" value="HSR"/>
    <property type="match status" value="1"/>
</dbReference>
<dbReference type="GO" id="GO:0005634">
    <property type="term" value="C:nucleus"/>
    <property type="evidence" value="ECO:0007669"/>
    <property type="project" value="InterPro"/>
</dbReference>
<keyword evidence="4" id="KW-1185">Reference proteome</keyword>
<dbReference type="InterPro" id="IPR004865">
    <property type="entry name" value="HSR_dom"/>
</dbReference>
<accession>A0A9D3NPR7</accession>
<name>A0A9D3NPR7_9TELE</name>
<dbReference type="OrthoDB" id="1870062at2759"/>
<gene>
    <name evidence="3" type="ORF">KOW79_010844</name>
</gene>
<evidence type="ECO:0000256" key="1">
    <source>
        <dbReference type="SAM" id="MobiDB-lite"/>
    </source>
</evidence>
<feature type="region of interest" description="Disordered" evidence="1">
    <location>
        <begin position="75"/>
        <end position="122"/>
    </location>
</feature>
<organism evidence="3 4">
    <name type="scientific">Hemibagrus wyckioides</name>
    <dbReference type="NCBI Taxonomy" id="337641"/>
    <lineage>
        <taxon>Eukaryota</taxon>
        <taxon>Metazoa</taxon>
        <taxon>Chordata</taxon>
        <taxon>Craniata</taxon>
        <taxon>Vertebrata</taxon>
        <taxon>Euteleostomi</taxon>
        <taxon>Actinopterygii</taxon>
        <taxon>Neopterygii</taxon>
        <taxon>Teleostei</taxon>
        <taxon>Ostariophysi</taxon>
        <taxon>Siluriformes</taxon>
        <taxon>Bagridae</taxon>
        <taxon>Hemibagrus</taxon>
    </lineage>
</organism>
<feature type="domain" description="HSR" evidence="2">
    <location>
        <begin position="10"/>
        <end position="54"/>
    </location>
</feature>
<evidence type="ECO:0000259" key="2">
    <source>
        <dbReference type="Pfam" id="PF03172"/>
    </source>
</evidence>
<comment type="caution">
    <text evidence="3">The sequence shown here is derived from an EMBL/GenBank/DDBJ whole genome shotgun (WGS) entry which is preliminary data.</text>
</comment>
<dbReference type="Proteomes" id="UP000824219">
    <property type="component" value="Linkage Group LG12"/>
</dbReference>
<protein>
    <recommendedName>
        <fullName evidence="2">HSR domain-containing protein</fullName>
    </recommendedName>
</protein>
<dbReference type="EMBL" id="JAHKSW010000012">
    <property type="protein sequence ID" value="KAG7325919.1"/>
    <property type="molecule type" value="Genomic_DNA"/>
</dbReference>